<feature type="compositionally biased region" description="Polar residues" evidence="1">
    <location>
        <begin position="131"/>
        <end position="154"/>
    </location>
</feature>
<dbReference type="AlphaFoldDB" id="A0A7S3VU22"/>
<dbReference type="GO" id="GO:0005576">
    <property type="term" value="C:extracellular region"/>
    <property type="evidence" value="ECO:0007669"/>
    <property type="project" value="InterPro"/>
</dbReference>
<proteinExistence type="predicted"/>
<dbReference type="SUPFAM" id="SSF55797">
    <property type="entry name" value="PR-1-like"/>
    <property type="match status" value="1"/>
</dbReference>
<reference evidence="4" key="1">
    <citation type="submission" date="2021-01" db="EMBL/GenBank/DDBJ databases">
        <authorList>
            <person name="Corre E."/>
            <person name="Pelletier E."/>
            <person name="Niang G."/>
            <person name="Scheremetjew M."/>
            <person name="Finn R."/>
            <person name="Kale V."/>
            <person name="Holt S."/>
            <person name="Cochrane G."/>
            <person name="Meng A."/>
            <person name="Brown T."/>
            <person name="Cohen L."/>
        </authorList>
    </citation>
    <scope>NUCLEOTIDE SEQUENCE</scope>
    <source>
        <strain evidence="4">CCMP1320</strain>
    </source>
</reference>
<dbReference type="InterPro" id="IPR014044">
    <property type="entry name" value="CAP_dom"/>
</dbReference>
<dbReference type="PRINTS" id="PR00837">
    <property type="entry name" value="V5TPXLIKE"/>
</dbReference>
<dbReference type="SMART" id="SM00198">
    <property type="entry name" value="SCP"/>
    <property type="match status" value="1"/>
</dbReference>
<keyword evidence="2" id="KW-0732">Signal</keyword>
<name>A0A7S3VU22_DUNTE</name>
<feature type="chain" id="PRO_5031109008" description="SCP domain-containing protein" evidence="2">
    <location>
        <begin position="23"/>
        <end position="294"/>
    </location>
</feature>
<dbReference type="Gene3D" id="3.40.33.10">
    <property type="entry name" value="CAP"/>
    <property type="match status" value="1"/>
</dbReference>
<accession>A0A7S3VU22</accession>
<feature type="signal peptide" evidence="2">
    <location>
        <begin position="1"/>
        <end position="22"/>
    </location>
</feature>
<feature type="compositionally biased region" description="Low complexity" evidence="1">
    <location>
        <begin position="91"/>
        <end position="115"/>
    </location>
</feature>
<dbReference type="EMBL" id="HBIP01037626">
    <property type="protein sequence ID" value="CAE0507609.1"/>
    <property type="molecule type" value="Transcribed_RNA"/>
</dbReference>
<dbReference type="PANTHER" id="PTHR10334">
    <property type="entry name" value="CYSTEINE-RICH SECRETORY PROTEIN-RELATED"/>
    <property type="match status" value="1"/>
</dbReference>
<evidence type="ECO:0000259" key="3">
    <source>
        <dbReference type="SMART" id="SM00198"/>
    </source>
</evidence>
<dbReference type="InterPro" id="IPR018244">
    <property type="entry name" value="Allrgn_V5/Tpx1_CS"/>
</dbReference>
<evidence type="ECO:0000256" key="1">
    <source>
        <dbReference type="SAM" id="MobiDB-lite"/>
    </source>
</evidence>
<dbReference type="InterPro" id="IPR001283">
    <property type="entry name" value="CRISP-related"/>
</dbReference>
<feature type="region of interest" description="Disordered" evidence="1">
    <location>
        <begin position="83"/>
        <end position="156"/>
    </location>
</feature>
<feature type="domain" description="SCP" evidence="3">
    <location>
        <begin position="154"/>
        <end position="284"/>
    </location>
</feature>
<sequence length="294" mass="31305">MSLFCRACVLMALLLAVQTALASRVRLLGIDDVGPLTSFPQVQTVDDAKAAAAAASQTLQDILAKYADPQLLTSQFQASRLGSTSTTTDLSPQSKAQPSSSPTSSTPKQPTSAPKQPEGASTPEPGPKIANTPQQKPKTTSIPKQEPASTGSNSLKDKVLSVHNNLRARHQASPLSWSSSLAAGAQSWASGCEWGHAGVEEGENLAIGYPSVEAAMQVWADEEKRYQYGEVTPNMAHFEEIGHFTQMVWKSTTDIGCATAQCTWKGRDATYLVCRYSPAGNVLGQFAENVKPPE</sequence>
<evidence type="ECO:0000256" key="2">
    <source>
        <dbReference type="SAM" id="SignalP"/>
    </source>
</evidence>
<evidence type="ECO:0000313" key="4">
    <source>
        <dbReference type="EMBL" id="CAE0507609.1"/>
    </source>
</evidence>
<protein>
    <recommendedName>
        <fullName evidence="3">SCP domain-containing protein</fullName>
    </recommendedName>
</protein>
<dbReference type="InterPro" id="IPR035940">
    <property type="entry name" value="CAP_sf"/>
</dbReference>
<dbReference type="PROSITE" id="PS01010">
    <property type="entry name" value="CRISP_2"/>
    <property type="match status" value="1"/>
</dbReference>
<organism evidence="4">
    <name type="scientific">Dunaliella tertiolecta</name>
    <name type="common">Green alga</name>
    <dbReference type="NCBI Taxonomy" id="3047"/>
    <lineage>
        <taxon>Eukaryota</taxon>
        <taxon>Viridiplantae</taxon>
        <taxon>Chlorophyta</taxon>
        <taxon>core chlorophytes</taxon>
        <taxon>Chlorophyceae</taxon>
        <taxon>CS clade</taxon>
        <taxon>Chlamydomonadales</taxon>
        <taxon>Dunaliellaceae</taxon>
        <taxon>Dunaliella</taxon>
    </lineage>
</organism>
<dbReference type="PROSITE" id="PS01009">
    <property type="entry name" value="CRISP_1"/>
    <property type="match status" value="1"/>
</dbReference>
<gene>
    <name evidence="4" type="ORF">DTER00134_LOCUS22686</name>
</gene>
<dbReference type="Pfam" id="PF00188">
    <property type="entry name" value="CAP"/>
    <property type="match status" value="1"/>
</dbReference>